<protein>
    <submittedName>
        <fullName evidence="1">Uncharacterized protein</fullName>
    </submittedName>
</protein>
<dbReference type="AlphaFoldDB" id="A0AA40BY21"/>
<proteinExistence type="predicted"/>
<accession>A0AA40BY21</accession>
<dbReference type="EMBL" id="JAULSR010000005">
    <property type="protein sequence ID" value="KAK0618051.1"/>
    <property type="molecule type" value="Genomic_DNA"/>
</dbReference>
<organism evidence="1 2">
    <name type="scientific">Bombardia bombarda</name>
    <dbReference type="NCBI Taxonomy" id="252184"/>
    <lineage>
        <taxon>Eukaryota</taxon>
        <taxon>Fungi</taxon>
        <taxon>Dikarya</taxon>
        <taxon>Ascomycota</taxon>
        <taxon>Pezizomycotina</taxon>
        <taxon>Sordariomycetes</taxon>
        <taxon>Sordariomycetidae</taxon>
        <taxon>Sordariales</taxon>
        <taxon>Lasiosphaeriaceae</taxon>
        <taxon>Bombardia</taxon>
    </lineage>
</organism>
<comment type="caution">
    <text evidence="1">The sequence shown here is derived from an EMBL/GenBank/DDBJ whole genome shotgun (WGS) entry which is preliminary data.</text>
</comment>
<sequence length="208" mass="23489">MTDKRTDGRAEKQKWLQSTSKKATNTTDRCICKPFLMECTVCVLYYNNCPPSSLRLGLARACGVSVDASFLKQCHFLCALPSEPPLITYYHDVDLHSMYACCVSADLSPLCLLPTSYLGTLSIFTSLRSGLWASPLRLLHLGRQRLFYQATICLLLHQITTTPRFTRGHFSFVSDSPRIRKDASSETRSAICFSRDHVVAFITWRHLA</sequence>
<dbReference type="Proteomes" id="UP001174934">
    <property type="component" value="Unassembled WGS sequence"/>
</dbReference>
<keyword evidence="2" id="KW-1185">Reference proteome</keyword>
<name>A0AA40BY21_9PEZI</name>
<evidence type="ECO:0000313" key="1">
    <source>
        <dbReference type="EMBL" id="KAK0618051.1"/>
    </source>
</evidence>
<evidence type="ECO:0000313" key="2">
    <source>
        <dbReference type="Proteomes" id="UP001174934"/>
    </source>
</evidence>
<reference evidence="1" key="1">
    <citation type="submission" date="2023-06" db="EMBL/GenBank/DDBJ databases">
        <title>Genome-scale phylogeny and comparative genomics of the fungal order Sordariales.</title>
        <authorList>
            <consortium name="Lawrence Berkeley National Laboratory"/>
            <person name="Hensen N."/>
            <person name="Bonometti L."/>
            <person name="Westerberg I."/>
            <person name="Brannstrom I.O."/>
            <person name="Guillou S."/>
            <person name="Cros-Aarteil S."/>
            <person name="Calhoun S."/>
            <person name="Haridas S."/>
            <person name="Kuo A."/>
            <person name="Mondo S."/>
            <person name="Pangilinan J."/>
            <person name="Riley R."/>
            <person name="LaButti K."/>
            <person name="Andreopoulos B."/>
            <person name="Lipzen A."/>
            <person name="Chen C."/>
            <person name="Yanf M."/>
            <person name="Daum C."/>
            <person name="Ng V."/>
            <person name="Clum A."/>
            <person name="Steindorff A."/>
            <person name="Ohm R."/>
            <person name="Martin F."/>
            <person name="Silar P."/>
            <person name="Natvig D."/>
            <person name="Lalanne C."/>
            <person name="Gautier V."/>
            <person name="Ament-velasquez S.L."/>
            <person name="Kruys A."/>
            <person name="Hutchinson M.I."/>
            <person name="Powell A.J."/>
            <person name="Barry K."/>
            <person name="Miller A.N."/>
            <person name="Grigoriev I.V."/>
            <person name="Debuchy R."/>
            <person name="Gladieux P."/>
            <person name="Thoren M.H."/>
            <person name="Johannesson H."/>
        </authorList>
    </citation>
    <scope>NUCLEOTIDE SEQUENCE</scope>
    <source>
        <strain evidence="1">SMH3391-2</strain>
    </source>
</reference>
<gene>
    <name evidence="1" type="ORF">B0T17DRAFT_321659</name>
</gene>